<keyword evidence="1" id="KW-0812">Transmembrane</keyword>
<reference evidence="2" key="1">
    <citation type="submission" date="2020-03" db="EMBL/GenBank/DDBJ databases">
        <authorList>
            <person name="Weist P."/>
        </authorList>
    </citation>
    <scope>NUCLEOTIDE SEQUENCE</scope>
</reference>
<keyword evidence="3" id="KW-1185">Reference proteome</keyword>
<sequence>LLQDSSLWSIQKPDKALGLSNNSTNANEDLELTLQKPLLLSNPSSPSTQPYKSTTAMTLMTRLPDTNCEPFTCEEVMQEIVRVRRKLNLWLMLFFVFYVYSSSSSS</sequence>
<comment type="caution">
    <text evidence="2">The sequence shown here is derived from an EMBL/GenBank/DDBJ whole genome shotgun (WGS) entry which is preliminary data.</text>
</comment>
<feature type="transmembrane region" description="Helical" evidence="1">
    <location>
        <begin position="87"/>
        <end position="103"/>
    </location>
</feature>
<dbReference type="EMBL" id="CADEAL010001764">
    <property type="protein sequence ID" value="CAB1435349.1"/>
    <property type="molecule type" value="Genomic_DNA"/>
</dbReference>
<accession>A0A9N7US60</accession>
<dbReference type="Proteomes" id="UP001153269">
    <property type="component" value="Unassembled WGS sequence"/>
</dbReference>
<evidence type="ECO:0000313" key="3">
    <source>
        <dbReference type="Proteomes" id="UP001153269"/>
    </source>
</evidence>
<evidence type="ECO:0000313" key="2">
    <source>
        <dbReference type="EMBL" id="CAB1435349.1"/>
    </source>
</evidence>
<gene>
    <name evidence="2" type="ORF">PLEPLA_LOCUS23432</name>
</gene>
<keyword evidence="1" id="KW-0472">Membrane</keyword>
<evidence type="ECO:0000256" key="1">
    <source>
        <dbReference type="SAM" id="Phobius"/>
    </source>
</evidence>
<organism evidence="2 3">
    <name type="scientific">Pleuronectes platessa</name>
    <name type="common">European plaice</name>
    <dbReference type="NCBI Taxonomy" id="8262"/>
    <lineage>
        <taxon>Eukaryota</taxon>
        <taxon>Metazoa</taxon>
        <taxon>Chordata</taxon>
        <taxon>Craniata</taxon>
        <taxon>Vertebrata</taxon>
        <taxon>Euteleostomi</taxon>
        <taxon>Actinopterygii</taxon>
        <taxon>Neopterygii</taxon>
        <taxon>Teleostei</taxon>
        <taxon>Neoteleostei</taxon>
        <taxon>Acanthomorphata</taxon>
        <taxon>Carangaria</taxon>
        <taxon>Pleuronectiformes</taxon>
        <taxon>Pleuronectoidei</taxon>
        <taxon>Pleuronectidae</taxon>
        <taxon>Pleuronectes</taxon>
    </lineage>
</organism>
<proteinExistence type="predicted"/>
<name>A0A9N7US60_PLEPL</name>
<feature type="non-terminal residue" evidence="2">
    <location>
        <position position="106"/>
    </location>
</feature>
<keyword evidence="1" id="KW-1133">Transmembrane helix</keyword>
<protein>
    <submittedName>
        <fullName evidence="2">Uncharacterized protein</fullName>
    </submittedName>
</protein>
<dbReference type="AlphaFoldDB" id="A0A9N7US60"/>